<name>Q5C1C5_SCHJA</name>
<evidence type="ECO:0008006" key="3">
    <source>
        <dbReference type="Google" id="ProtNLM"/>
    </source>
</evidence>
<evidence type="ECO:0000313" key="2">
    <source>
        <dbReference type="EMBL" id="AAX26550.1"/>
    </source>
</evidence>
<keyword evidence="1" id="KW-0732">Signal</keyword>
<proteinExistence type="evidence at transcript level"/>
<feature type="signal peptide" evidence="1">
    <location>
        <begin position="1"/>
        <end position="20"/>
    </location>
</feature>
<evidence type="ECO:0000256" key="1">
    <source>
        <dbReference type="SAM" id="SignalP"/>
    </source>
</evidence>
<sequence>MLFSLFRTLLALFLISVVSCSRSSLVFGSGIGAERMIL</sequence>
<protein>
    <recommendedName>
        <fullName evidence="3">Lipoprotein</fullName>
    </recommendedName>
</protein>
<reference evidence="2" key="2">
    <citation type="journal article" date="2006" name="PLoS Pathog.">
        <title>New perspectives on host-parasite interplay by comparative transcriptomic and proteomic analyses of Schistosoma japonicum.</title>
        <authorList>
            <person name="Liu F."/>
            <person name="Lu J."/>
            <person name="Hu W."/>
            <person name="Wang S.Y."/>
            <person name="Cui S.J."/>
            <person name="Chi M."/>
            <person name="Yan Q."/>
            <person name="Wang X.R."/>
            <person name="Song H.D."/>
            <person name="Xu X.N."/>
            <person name="Wang J.J."/>
            <person name="Zhang X.L."/>
            <person name="Zhang X."/>
            <person name="Wang Z.Q."/>
            <person name="Xue C.L."/>
            <person name="Brindley P.J."/>
            <person name="McManus D.P."/>
            <person name="Yang P.Y."/>
            <person name="Feng Z."/>
            <person name="Chen Z."/>
            <person name="Han Z.G."/>
        </authorList>
    </citation>
    <scope>NUCLEOTIDE SEQUENCE</scope>
</reference>
<reference evidence="2" key="1">
    <citation type="submission" date="2005-03" db="EMBL/GenBank/DDBJ databases">
        <authorList>
            <person name="Han Z."/>
        </authorList>
    </citation>
    <scope>NUCLEOTIDE SEQUENCE</scope>
</reference>
<dbReference type="EMBL" id="AY810661">
    <property type="protein sequence ID" value="AAX26550.1"/>
    <property type="molecule type" value="mRNA"/>
</dbReference>
<feature type="chain" id="PRO_5004253527" description="Lipoprotein" evidence="1">
    <location>
        <begin position="21"/>
        <end position="38"/>
    </location>
</feature>
<dbReference type="AlphaFoldDB" id="Q5C1C5"/>
<accession>Q5C1C5</accession>
<organism evidence="2">
    <name type="scientific">Schistosoma japonicum</name>
    <name type="common">Blood fluke</name>
    <dbReference type="NCBI Taxonomy" id="6182"/>
    <lineage>
        <taxon>Eukaryota</taxon>
        <taxon>Metazoa</taxon>
        <taxon>Spiralia</taxon>
        <taxon>Lophotrochozoa</taxon>
        <taxon>Platyhelminthes</taxon>
        <taxon>Trematoda</taxon>
        <taxon>Digenea</taxon>
        <taxon>Strigeidida</taxon>
        <taxon>Schistosomatoidea</taxon>
        <taxon>Schistosomatidae</taxon>
        <taxon>Schistosoma</taxon>
    </lineage>
</organism>
<dbReference type="PROSITE" id="PS51257">
    <property type="entry name" value="PROKAR_LIPOPROTEIN"/>
    <property type="match status" value="1"/>
</dbReference>